<reference evidence="1 2" key="1">
    <citation type="submission" date="2017-08" db="EMBL/GenBank/DDBJ databases">
        <title>Harnessing the power of phylogenomics to disentangle the directionality and signatures of interkingdom host jumping in the parasitic fungal genus Tolypocladium.</title>
        <authorList>
            <person name="Quandt C.A."/>
            <person name="Patterson W."/>
            <person name="Spatafora J.W."/>
        </authorList>
    </citation>
    <scope>NUCLEOTIDE SEQUENCE [LARGE SCALE GENOMIC DNA]</scope>
    <source>
        <strain evidence="1 2">CBS 113982</strain>
    </source>
</reference>
<sequence>MPSGNINFLQSVTAAASSKCPLWWKKSVCAKQPRNLSEGARKLGRREEARKKREMEEAVKGAAEEYQRRWRGGGAAS</sequence>
<evidence type="ECO:0000313" key="2">
    <source>
        <dbReference type="Proteomes" id="UP000236621"/>
    </source>
</evidence>
<protein>
    <submittedName>
        <fullName evidence="1">Uncharacterized protein</fullName>
    </submittedName>
</protein>
<organism evidence="1 2">
    <name type="scientific">Tolypocladium capitatum</name>
    <dbReference type="NCBI Taxonomy" id="45235"/>
    <lineage>
        <taxon>Eukaryota</taxon>
        <taxon>Fungi</taxon>
        <taxon>Dikarya</taxon>
        <taxon>Ascomycota</taxon>
        <taxon>Pezizomycotina</taxon>
        <taxon>Sordariomycetes</taxon>
        <taxon>Hypocreomycetidae</taxon>
        <taxon>Hypocreales</taxon>
        <taxon>Ophiocordycipitaceae</taxon>
        <taxon>Tolypocladium</taxon>
    </lineage>
</organism>
<comment type="caution">
    <text evidence="1">The sequence shown here is derived from an EMBL/GenBank/DDBJ whole genome shotgun (WGS) entry which is preliminary data.</text>
</comment>
<keyword evidence="2" id="KW-1185">Reference proteome</keyword>
<dbReference type="Proteomes" id="UP000236621">
    <property type="component" value="Unassembled WGS sequence"/>
</dbReference>
<accession>A0A2K3QL54</accession>
<evidence type="ECO:0000313" key="1">
    <source>
        <dbReference type="EMBL" id="PNY28262.1"/>
    </source>
</evidence>
<proteinExistence type="predicted"/>
<gene>
    <name evidence="1" type="ORF">TCAP_01811</name>
</gene>
<name>A0A2K3QL54_9HYPO</name>
<dbReference type="EMBL" id="NRSZ01000283">
    <property type="protein sequence ID" value="PNY28262.1"/>
    <property type="molecule type" value="Genomic_DNA"/>
</dbReference>
<dbReference type="AlphaFoldDB" id="A0A2K3QL54"/>